<gene>
    <name evidence="2" type="ORF">AMST5_01106</name>
</gene>
<feature type="compositionally biased region" description="Low complexity" evidence="1">
    <location>
        <begin position="48"/>
        <end position="80"/>
    </location>
</feature>
<evidence type="ECO:0000256" key="1">
    <source>
        <dbReference type="SAM" id="MobiDB-lite"/>
    </source>
</evidence>
<evidence type="ECO:0008006" key="3">
    <source>
        <dbReference type="Google" id="ProtNLM"/>
    </source>
</evidence>
<dbReference type="Gene3D" id="2.60.40.1880">
    <property type="entry name" value="Invasion associated locus B (IalB) protein"/>
    <property type="match status" value="1"/>
</dbReference>
<proteinExistence type="predicted"/>
<dbReference type="Pfam" id="PF06776">
    <property type="entry name" value="IalB"/>
    <property type="match status" value="1"/>
</dbReference>
<name>A0AA48RCB9_9ZZZZ</name>
<sequence length="223" mass="23372">MKRIILTLLAFAGIAGAAIAQDYIGPAANTAKPRPAPPAAKPAPAPAPVAQSQGAPPAAGQGQPAPAAGQGQAPGAAQQQVKMDVNENFGEWLLQCWKQQTKACQILQREVEAKSQKTILITTISAIPDKSYRLMLLTPLGLKALPALPLVVDNSQIDVPMQSCITNGCIHVVELTSPQLAKLQGANDISLTLTALNGQRFGMKVPVKGLKEALGKMSQYLKS</sequence>
<dbReference type="InterPro" id="IPR038696">
    <property type="entry name" value="IalB_sf"/>
</dbReference>
<dbReference type="EMBL" id="OY288114">
    <property type="protein sequence ID" value="CAJ0858330.1"/>
    <property type="molecule type" value="Genomic_DNA"/>
</dbReference>
<accession>A0AA48RCB9</accession>
<feature type="region of interest" description="Disordered" evidence="1">
    <location>
        <begin position="30"/>
        <end position="80"/>
    </location>
</feature>
<protein>
    <recommendedName>
        <fullName evidence="3">Invasion associated locus B family protein</fullName>
    </recommendedName>
</protein>
<dbReference type="InterPro" id="IPR010642">
    <property type="entry name" value="Invasion_prot_B"/>
</dbReference>
<dbReference type="AlphaFoldDB" id="A0AA48RCB9"/>
<evidence type="ECO:0000313" key="2">
    <source>
        <dbReference type="EMBL" id="CAJ0858330.1"/>
    </source>
</evidence>
<organism evidence="2">
    <name type="scientific">freshwater sediment metagenome</name>
    <dbReference type="NCBI Taxonomy" id="556182"/>
    <lineage>
        <taxon>unclassified sequences</taxon>
        <taxon>metagenomes</taxon>
        <taxon>ecological metagenomes</taxon>
    </lineage>
</organism>
<reference evidence="2" key="1">
    <citation type="submission" date="2023-07" db="EMBL/GenBank/DDBJ databases">
        <authorList>
            <person name="Pelsma A.J. K."/>
        </authorList>
    </citation>
    <scope>NUCLEOTIDE SEQUENCE</scope>
</reference>
<feature type="compositionally biased region" description="Pro residues" evidence="1">
    <location>
        <begin position="34"/>
        <end position="47"/>
    </location>
</feature>